<evidence type="ECO:0000256" key="1">
    <source>
        <dbReference type="ARBA" id="ARBA00000085"/>
    </source>
</evidence>
<dbReference type="InterPro" id="IPR017205">
    <property type="entry name" value="Sig_transdc_His_kinase_ChrS"/>
</dbReference>
<organism evidence="19 20">
    <name type="scientific">Nonomuraea corallina</name>
    <dbReference type="NCBI Taxonomy" id="2989783"/>
    <lineage>
        <taxon>Bacteria</taxon>
        <taxon>Bacillati</taxon>
        <taxon>Actinomycetota</taxon>
        <taxon>Actinomycetes</taxon>
        <taxon>Streptosporangiales</taxon>
        <taxon>Streptosporangiaceae</taxon>
        <taxon>Nonomuraea</taxon>
    </lineage>
</organism>
<evidence type="ECO:0000256" key="11">
    <source>
        <dbReference type="ARBA" id="ARBA00023004"/>
    </source>
</evidence>
<dbReference type="InterPro" id="IPR005467">
    <property type="entry name" value="His_kinase_dom"/>
</dbReference>
<comment type="caution">
    <text evidence="19">The sequence shown here is derived from an EMBL/GenBank/DDBJ whole genome shotgun (WGS) entry which is preliminary data.</text>
</comment>
<evidence type="ECO:0000256" key="17">
    <source>
        <dbReference type="SAM" id="Phobius"/>
    </source>
</evidence>
<keyword evidence="11" id="KW-0408">Iron</keyword>
<dbReference type="Gene3D" id="1.20.5.1930">
    <property type="match status" value="1"/>
</dbReference>
<proteinExistence type="predicted"/>
<comment type="function">
    <text evidence="14">Member of the two-component regulatory system NreB/NreC involved in the control of dissimilatory nitrate/nitrite reduction in response to oxygen. NreB functions as a direct oxygen sensor histidine kinase which is autophosphorylated, in the absence of oxygen, probably at the conserved histidine residue, and transfers its phosphate group probably to a conserved aspartate residue of NreC. NreB/NreC activates the expression of the nitrate (narGHJI) and nitrite (nir) reductase operons, as well as the putative nitrate transporter gene narT.</text>
</comment>
<feature type="domain" description="Histidine kinase" evidence="18">
    <location>
        <begin position="319"/>
        <end position="413"/>
    </location>
</feature>
<keyword evidence="20" id="KW-1185">Reference proteome</keyword>
<keyword evidence="17" id="KW-1133">Transmembrane helix</keyword>
<feature type="transmembrane region" description="Helical" evidence="17">
    <location>
        <begin position="12"/>
        <end position="32"/>
    </location>
</feature>
<keyword evidence="17" id="KW-0472">Membrane</keyword>
<comment type="subcellular location">
    <subcellularLocation>
        <location evidence="3">Cytoplasm</location>
    </subcellularLocation>
</comment>
<dbReference type="InterPro" id="IPR036890">
    <property type="entry name" value="HATPase_C_sf"/>
</dbReference>
<evidence type="ECO:0000256" key="12">
    <source>
        <dbReference type="ARBA" id="ARBA00023012"/>
    </source>
</evidence>
<keyword evidence="8" id="KW-0808">Transferase</keyword>
<feature type="transmembrane region" description="Helical" evidence="17">
    <location>
        <begin position="143"/>
        <end position="163"/>
    </location>
</feature>
<evidence type="ECO:0000256" key="7">
    <source>
        <dbReference type="ARBA" id="ARBA00022490"/>
    </source>
</evidence>
<reference evidence="19" key="1">
    <citation type="submission" date="2022-11" db="EMBL/GenBank/DDBJ databases">
        <title>Nonomuraea corallina sp. nov., a new species of the genus Nonomuraea isolated from sea side sediment in Thai sea.</title>
        <authorList>
            <person name="Ngamcharungchit C."/>
            <person name="Matsumoto A."/>
            <person name="Suriyachadkun C."/>
            <person name="Panbangred W."/>
            <person name="Inahashi Y."/>
            <person name="Intra B."/>
        </authorList>
    </citation>
    <scope>NUCLEOTIDE SEQUENCE</scope>
    <source>
        <strain evidence="19">MCN248</strain>
    </source>
</reference>
<sequence length="418" mass="44734">MSWRISQQPPFVLVNVVPYALLALAVAILLIAEDWAGASPLLDLGLCALAAGWMLGMYGLRPGWRDRPRIMAVFVAGLLVITGVLVARHPVFGLFTPAAYIYSFTALPWPWRLLGVAGAAVLAGTAQASGIPRTDALGVSMHVIIVVFNLALMCACAWALWLAEREEERREQLLGELNRTNRLLQASLADNAGLHAQLLAQAREAGVLDERRRMAREIHDTLAQGLTGIIAQLQAAEQTHEVPAPWRRPFDAVTNLARESLAEARRSVDALRPEPLRTARLSDALADVAGRWSKLHGLPVRVTTTGTVRPMTPEAEFALLRTAQEALANVARHAHATRVGVTLSYLEHEVALDVRDDGKGFDPAAPGTGPATTGGGLGLTIMRQRVEGLSGTLRIESEPGAGTGISACLPTPPPGSHA</sequence>
<accession>A0ABT4SFN8</accession>
<dbReference type="InterPro" id="IPR050482">
    <property type="entry name" value="Sensor_HK_TwoCompSys"/>
</dbReference>
<feature type="region of interest" description="Disordered" evidence="16">
    <location>
        <begin position="395"/>
        <end position="418"/>
    </location>
</feature>
<evidence type="ECO:0000256" key="9">
    <source>
        <dbReference type="ARBA" id="ARBA00022723"/>
    </source>
</evidence>
<evidence type="ECO:0000256" key="5">
    <source>
        <dbReference type="ARBA" id="ARBA00017322"/>
    </source>
</evidence>
<evidence type="ECO:0000256" key="10">
    <source>
        <dbReference type="ARBA" id="ARBA00022777"/>
    </source>
</evidence>
<dbReference type="CDD" id="cd16917">
    <property type="entry name" value="HATPase_UhpB-NarQ-NarX-like"/>
    <property type="match status" value="1"/>
</dbReference>
<evidence type="ECO:0000256" key="3">
    <source>
        <dbReference type="ARBA" id="ARBA00004496"/>
    </source>
</evidence>
<dbReference type="Pfam" id="PF02518">
    <property type="entry name" value="HATPase_c"/>
    <property type="match status" value="1"/>
</dbReference>
<dbReference type="PANTHER" id="PTHR24421">
    <property type="entry name" value="NITRATE/NITRITE SENSOR PROTEIN NARX-RELATED"/>
    <property type="match status" value="1"/>
</dbReference>
<keyword evidence="17" id="KW-0812">Transmembrane</keyword>
<dbReference type="PIRSF" id="PIRSF037434">
    <property type="entry name" value="STHK_ChrS"/>
    <property type="match status" value="1"/>
</dbReference>
<evidence type="ECO:0000256" key="16">
    <source>
        <dbReference type="SAM" id="MobiDB-lite"/>
    </source>
</evidence>
<evidence type="ECO:0000256" key="6">
    <source>
        <dbReference type="ARBA" id="ARBA00022485"/>
    </source>
</evidence>
<evidence type="ECO:0000259" key="18">
    <source>
        <dbReference type="PROSITE" id="PS50109"/>
    </source>
</evidence>
<evidence type="ECO:0000256" key="13">
    <source>
        <dbReference type="ARBA" id="ARBA00023014"/>
    </source>
</evidence>
<evidence type="ECO:0000313" key="20">
    <source>
        <dbReference type="Proteomes" id="UP001144036"/>
    </source>
</evidence>
<evidence type="ECO:0000256" key="4">
    <source>
        <dbReference type="ARBA" id="ARBA00012438"/>
    </source>
</evidence>
<comment type="catalytic activity">
    <reaction evidence="1">
        <text>ATP + protein L-histidine = ADP + protein N-phospho-L-histidine.</text>
        <dbReference type="EC" id="2.7.13.3"/>
    </reaction>
</comment>
<keyword evidence="7" id="KW-0963">Cytoplasm</keyword>
<dbReference type="PANTHER" id="PTHR24421:SF62">
    <property type="entry name" value="SENSORY TRANSDUCTION HISTIDINE KINASE"/>
    <property type="match status" value="1"/>
</dbReference>
<comment type="cofactor">
    <cofactor evidence="2">
        <name>[4Fe-4S] cluster</name>
        <dbReference type="ChEBI" id="CHEBI:49883"/>
    </cofactor>
</comment>
<dbReference type="InterPro" id="IPR011712">
    <property type="entry name" value="Sig_transdc_His_kin_sub3_dim/P"/>
</dbReference>
<dbReference type="GO" id="GO:0016301">
    <property type="term" value="F:kinase activity"/>
    <property type="evidence" value="ECO:0007669"/>
    <property type="project" value="UniProtKB-KW"/>
</dbReference>
<dbReference type="Pfam" id="PF07730">
    <property type="entry name" value="HisKA_3"/>
    <property type="match status" value="1"/>
</dbReference>
<evidence type="ECO:0000256" key="14">
    <source>
        <dbReference type="ARBA" id="ARBA00024827"/>
    </source>
</evidence>
<dbReference type="Gene3D" id="3.30.565.10">
    <property type="entry name" value="Histidine kinase-like ATPase, C-terminal domain"/>
    <property type="match status" value="1"/>
</dbReference>
<keyword evidence="9" id="KW-0479">Metal-binding</keyword>
<dbReference type="InterPro" id="IPR004358">
    <property type="entry name" value="Sig_transdc_His_kin-like_C"/>
</dbReference>
<gene>
    <name evidence="19" type="ORF">OUY22_20155</name>
</gene>
<dbReference type="Proteomes" id="UP001144036">
    <property type="component" value="Unassembled WGS sequence"/>
</dbReference>
<dbReference type="EMBL" id="JAPNNL010000080">
    <property type="protein sequence ID" value="MDA0635741.1"/>
    <property type="molecule type" value="Genomic_DNA"/>
</dbReference>
<keyword evidence="10 19" id="KW-0418">Kinase</keyword>
<protein>
    <recommendedName>
        <fullName evidence="5">Oxygen sensor histidine kinase NreB</fullName>
        <ecNumber evidence="4">2.7.13.3</ecNumber>
    </recommendedName>
    <alternativeName>
        <fullName evidence="15">Nitrogen regulation protein B</fullName>
    </alternativeName>
</protein>
<feature type="transmembrane region" description="Helical" evidence="17">
    <location>
        <begin position="38"/>
        <end position="58"/>
    </location>
</feature>
<name>A0ABT4SFN8_9ACTN</name>
<dbReference type="RefSeq" id="WP_270156592.1">
    <property type="nucleotide sequence ID" value="NZ_JAPNNL010000080.1"/>
</dbReference>
<feature type="transmembrane region" description="Helical" evidence="17">
    <location>
        <begin position="70"/>
        <end position="91"/>
    </location>
</feature>
<evidence type="ECO:0000256" key="2">
    <source>
        <dbReference type="ARBA" id="ARBA00001966"/>
    </source>
</evidence>
<keyword evidence="13" id="KW-0411">Iron-sulfur</keyword>
<dbReference type="SMART" id="SM00387">
    <property type="entry name" value="HATPase_c"/>
    <property type="match status" value="1"/>
</dbReference>
<evidence type="ECO:0000256" key="15">
    <source>
        <dbReference type="ARBA" id="ARBA00030800"/>
    </source>
</evidence>
<dbReference type="PRINTS" id="PR00344">
    <property type="entry name" value="BCTRLSENSOR"/>
</dbReference>
<dbReference type="InterPro" id="IPR003594">
    <property type="entry name" value="HATPase_dom"/>
</dbReference>
<evidence type="ECO:0000256" key="8">
    <source>
        <dbReference type="ARBA" id="ARBA00022679"/>
    </source>
</evidence>
<keyword evidence="6" id="KW-0004">4Fe-4S</keyword>
<dbReference type="SUPFAM" id="SSF55874">
    <property type="entry name" value="ATPase domain of HSP90 chaperone/DNA topoisomerase II/histidine kinase"/>
    <property type="match status" value="1"/>
</dbReference>
<keyword evidence="12" id="KW-0902">Two-component regulatory system</keyword>
<dbReference type="PROSITE" id="PS50109">
    <property type="entry name" value="HIS_KIN"/>
    <property type="match status" value="1"/>
</dbReference>
<feature type="transmembrane region" description="Helical" evidence="17">
    <location>
        <begin position="111"/>
        <end position="131"/>
    </location>
</feature>
<dbReference type="EC" id="2.7.13.3" evidence="4"/>
<evidence type="ECO:0000313" key="19">
    <source>
        <dbReference type="EMBL" id="MDA0635741.1"/>
    </source>
</evidence>